<evidence type="ECO:0000313" key="1">
    <source>
        <dbReference type="EMBL" id="CAB1459576.1"/>
    </source>
</evidence>
<sequence length="97" mass="10857">MVSRKVRKRMQRGDERLVIERSFFTNRNRLEIACARAQFAENPGIHVEPSQSAEEEDPLSGRLPNVVFVVAPGQVITDVDPEEPEAADSPTVVPLME</sequence>
<keyword evidence="2" id="KW-1185">Reference proteome</keyword>
<proteinExistence type="predicted"/>
<evidence type="ECO:0000313" key="2">
    <source>
        <dbReference type="Proteomes" id="UP001153269"/>
    </source>
</evidence>
<dbReference type="EMBL" id="CADEAL010004437">
    <property type="protein sequence ID" value="CAB1459576.1"/>
    <property type="molecule type" value="Genomic_DNA"/>
</dbReference>
<organism evidence="1 2">
    <name type="scientific">Pleuronectes platessa</name>
    <name type="common">European plaice</name>
    <dbReference type="NCBI Taxonomy" id="8262"/>
    <lineage>
        <taxon>Eukaryota</taxon>
        <taxon>Metazoa</taxon>
        <taxon>Chordata</taxon>
        <taxon>Craniata</taxon>
        <taxon>Vertebrata</taxon>
        <taxon>Euteleostomi</taxon>
        <taxon>Actinopterygii</taxon>
        <taxon>Neopterygii</taxon>
        <taxon>Teleostei</taxon>
        <taxon>Neoteleostei</taxon>
        <taxon>Acanthomorphata</taxon>
        <taxon>Carangaria</taxon>
        <taxon>Pleuronectiformes</taxon>
        <taxon>Pleuronectoidei</taxon>
        <taxon>Pleuronectidae</taxon>
        <taxon>Pleuronectes</taxon>
    </lineage>
</organism>
<comment type="caution">
    <text evidence="1">The sequence shown here is derived from an EMBL/GenBank/DDBJ whole genome shotgun (WGS) entry which is preliminary data.</text>
</comment>
<protein>
    <submittedName>
        <fullName evidence="1">Uncharacterized protein</fullName>
    </submittedName>
</protein>
<name>A0A9N7VWJ6_PLEPL</name>
<dbReference type="AlphaFoldDB" id="A0A9N7VWJ6"/>
<accession>A0A9N7VWJ6</accession>
<dbReference type="Proteomes" id="UP001153269">
    <property type="component" value="Unassembled WGS sequence"/>
</dbReference>
<reference evidence="1" key="1">
    <citation type="submission" date="2020-03" db="EMBL/GenBank/DDBJ databases">
        <authorList>
            <person name="Weist P."/>
        </authorList>
    </citation>
    <scope>NUCLEOTIDE SEQUENCE</scope>
</reference>
<gene>
    <name evidence="1" type="ORF">PLEPLA_LOCUS47413</name>
</gene>